<accession>A0A6J4V6H7</accession>
<proteinExistence type="predicted"/>
<dbReference type="EMBL" id="CADCWP010000109">
    <property type="protein sequence ID" value="CAA9569560.1"/>
    <property type="molecule type" value="Genomic_DNA"/>
</dbReference>
<feature type="non-terminal residue" evidence="1">
    <location>
        <position position="97"/>
    </location>
</feature>
<dbReference type="AlphaFoldDB" id="A0A6J4V6H7"/>
<gene>
    <name evidence="1" type="ORF">AVDCRST_MAG86-1435</name>
</gene>
<evidence type="ECO:0000313" key="1">
    <source>
        <dbReference type="EMBL" id="CAA9569560.1"/>
    </source>
</evidence>
<reference evidence="1" key="1">
    <citation type="submission" date="2020-02" db="EMBL/GenBank/DDBJ databases">
        <authorList>
            <person name="Meier V. D."/>
        </authorList>
    </citation>
    <scope>NUCLEOTIDE SEQUENCE</scope>
    <source>
        <strain evidence="1">AVDCRST_MAG86</strain>
    </source>
</reference>
<feature type="non-terminal residue" evidence="1">
    <location>
        <position position="1"/>
    </location>
</feature>
<name>A0A6J4V6H7_9DEIN</name>
<organism evidence="1">
    <name type="scientific">uncultured Truepera sp</name>
    <dbReference type="NCBI Taxonomy" id="543023"/>
    <lineage>
        <taxon>Bacteria</taxon>
        <taxon>Thermotogati</taxon>
        <taxon>Deinococcota</taxon>
        <taxon>Deinococci</taxon>
        <taxon>Trueperales</taxon>
        <taxon>Trueperaceae</taxon>
        <taxon>Truepera</taxon>
        <taxon>environmental samples</taxon>
    </lineage>
</organism>
<protein>
    <submittedName>
        <fullName evidence="1">Uncharacterized protein</fullName>
    </submittedName>
</protein>
<sequence length="97" mass="10586">GPNAQATLTSEAAFGCCGARLRGLVSYRVESCLSRSVDENSFAASSHHVIRVGSSSADRYFEPLFWRLQPNTRGDLGHSGDVAWDRFSAPHFDGVRL</sequence>